<evidence type="ECO:0000256" key="4">
    <source>
        <dbReference type="ARBA" id="ARBA00022679"/>
    </source>
</evidence>
<evidence type="ECO:0000256" key="8">
    <source>
        <dbReference type="ARBA" id="ARBA00022840"/>
    </source>
</evidence>
<dbReference type="InterPro" id="IPR003660">
    <property type="entry name" value="HAMP_dom"/>
</dbReference>
<dbReference type="SUPFAM" id="SSF55874">
    <property type="entry name" value="ATPase domain of HSP90 chaperone/DNA topoisomerase II/histidine kinase"/>
    <property type="match status" value="1"/>
</dbReference>
<keyword evidence="6" id="KW-0547">Nucleotide-binding</keyword>
<keyword evidence="3" id="KW-0597">Phosphoprotein</keyword>
<evidence type="ECO:0000256" key="3">
    <source>
        <dbReference type="ARBA" id="ARBA00022553"/>
    </source>
</evidence>
<dbReference type="STRING" id="1121345.SAMN02745217_02744"/>
<evidence type="ECO:0000256" key="7">
    <source>
        <dbReference type="ARBA" id="ARBA00022777"/>
    </source>
</evidence>
<dbReference type="InterPro" id="IPR036890">
    <property type="entry name" value="HATPase_C_sf"/>
</dbReference>
<feature type="transmembrane region" description="Helical" evidence="12">
    <location>
        <begin position="311"/>
        <end position="331"/>
    </location>
</feature>
<keyword evidence="9 12" id="KW-1133">Transmembrane helix</keyword>
<evidence type="ECO:0000313" key="15">
    <source>
        <dbReference type="Proteomes" id="UP000184612"/>
    </source>
</evidence>
<dbReference type="Gene3D" id="3.30.565.10">
    <property type="entry name" value="Histidine kinase-like ATPase, C-terminal domain"/>
    <property type="match status" value="1"/>
</dbReference>
<feature type="transmembrane region" description="Helical" evidence="12">
    <location>
        <begin position="20"/>
        <end position="42"/>
    </location>
</feature>
<evidence type="ECO:0000259" key="13">
    <source>
        <dbReference type="PROSITE" id="PS50885"/>
    </source>
</evidence>
<dbReference type="Pfam" id="PF02518">
    <property type="entry name" value="HATPase_c"/>
    <property type="match status" value="1"/>
</dbReference>
<dbReference type="RefSeq" id="WP_242952375.1">
    <property type="nucleotide sequence ID" value="NZ_FRFD01000008.1"/>
</dbReference>
<keyword evidence="15" id="KW-1185">Reference proteome</keyword>
<proteinExistence type="predicted"/>
<evidence type="ECO:0000256" key="6">
    <source>
        <dbReference type="ARBA" id="ARBA00022741"/>
    </source>
</evidence>
<dbReference type="Gene3D" id="6.10.340.10">
    <property type="match status" value="1"/>
</dbReference>
<evidence type="ECO:0000256" key="10">
    <source>
        <dbReference type="ARBA" id="ARBA00023012"/>
    </source>
</evidence>
<keyword evidence="4" id="KW-0808">Transferase</keyword>
<evidence type="ECO:0000313" key="14">
    <source>
        <dbReference type="EMBL" id="SHO50491.1"/>
    </source>
</evidence>
<evidence type="ECO:0000256" key="12">
    <source>
        <dbReference type="SAM" id="Phobius"/>
    </source>
</evidence>
<gene>
    <name evidence="14" type="ORF">SAMN02745217_02744</name>
</gene>
<dbReference type="PROSITE" id="PS50885">
    <property type="entry name" value="HAMP"/>
    <property type="match status" value="1"/>
</dbReference>
<dbReference type="InterPro" id="IPR010559">
    <property type="entry name" value="Sig_transdc_His_kin_internal"/>
</dbReference>
<evidence type="ECO:0000256" key="5">
    <source>
        <dbReference type="ARBA" id="ARBA00022692"/>
    </source>
</evidence>
<keyword evidence="5 12" id="KW-0812">Transmembrane</keyword>
<dbReference type="Pfam" id="PF00672">
    <property type="entry name" value="HAMP"/>
    <property type="match status" value="1"/>
</dbReference>
<dbReference type="PANTHER" id="PTHR34220:SF11">
    <property type="entry name" value="SENSOR PROTEIN KINASE HPTS"/>
    <property type="match status" value="1"/>
</dbReference>
<evidence type="ECO:0000256" key="2">
    <source>
        <dbReference type="ARBA" id="ARBA00022475"/>
    </source>
</evidence>
<dbReference type="Pfam" id="PF06580">
    <property type="entry name" value="His_kinase"/>
    <property type="match status" value="1"/>
</dbReference>
<keyword evidence="8" id="KW-0067">ATP-binding</keyword>
<name>A0A1M7YD26_9FIRM</name>
<keyword evidence="2" id="KW-1003">Cell membrane</keyword>
<dbReference type="AlphaFoldDB" id="A0A1M7YD26"/>
<dbReference type="InterPro" id="IPR003594">
    <property type="entry name" value="HATPase_dom"/>
</dbReference>
<protein>
    <submittedName>
        <fullName evidence="14">Cache domain-containing protein</fullName>
    </submittedName>
</protein>
<keyword evidence="11 12" id="KW-0472">Membrane</keyword>
<evidence type="ECO:0000256" key="11">
    <source>
        <dbReference type="ARBA" id="ARBA00023136"/>
    </source>
</evidence>
<evidence type="ECO:0000256" key="9">
    <source>
        <dbReference type="ARBA" id="ARBA00022989"/>
    </source>
</evidence>
<sequence length="601" mass="68829">MFLIKWIKSIRPMKNKSLRFRFTVAIIFMSIVPGLILTFLFYNNMEKFYKEKIQIYQINLLDQMTSRMNNIMEQSKVASSQVLGLAVTSGSFGDYTNMNLHQRLMLKRELEAQLSNIRIANDSIDNFYLIGFENNFYTSNSEWNREKFLKLDWVKIDRSQAGGSVTIPTHKADYRYLNSGSSSTLVVSLVTYLNTVNVNSMIGLVQIDINYNTIKKAMDSMTMTDKDFAYIVDGEGNIIYSHGEKLAGRNIKDFSSNLNHYRDSYQKVIGYSYVEDRDQTIRTSDIRGTDWRIIQVNSETMLKGELAKARSIWFLFAVICLVAAILLAVSLSHSITKPVLKIIKSMKRVGHGNFNTKVERIEDRDLAVLADSFNIMVAEVDKLMKENVQKENERITMELTALNSQINSHFLYNTLNTIKWMAIRQGAKDIVRMIVALVNMLEYSCKNIDQPVLIPEEIKFIEDYVYIQQVRCKSNANIKFELDSELKDCKILKMLLQPIVENAMLHGFADRSTGNEILIRGRFLGTKIQLQISDNGKGFCYDSMDKLTGVGLHNIRNRIRLNYGEEYRLTLESKIDVGTCVSVEIPVIGGKVETVAEDTDC</sequence>
<dbReference type="CDD" id="cd06225">
    <property type="entry name" value="HAMP"/>
    <property type="match status" value="1"/>
</dbReference>
<dbReference type="GO" id="GO:0000155">
    <property type="term" value="F:phosphorelay sensor kinase activity"/>
    <property type="evidence" value="ECO:0007669"/>
    <property type="project" value="InterPro"/>
</dbReference>
<feature type="domain" description="HAMP" evidence="13">
    <location>
        <begin position="333"/>
        <end position="385"/>
    </location>
</feature>
<comment type="subcellular location">
    <subcellularLocation>
        <location evidence="1">Cell membrane</location>
        <topology evidence="1">Multi-pass membrane protein</topology>
    </subcellularLocation>
</comment>
<dbReference type="GO" id="GO:0005524">
    <property type="term" value="F:ATP binding"/>
    <property type="evidence" value="ECO:0007669"/>
    <property type="project" value="UniProtKB-KW"/>
</dbReference>
<keyword evidence="10" id="KW-0902">Two-component regulatory system</keyword>
<dbReference type="Gene3D" id="3.30.450.20">
    <property type="entry name" value="PAS domain"/>
    <property type="match status" value="1"/>
</dbReference>
<dbReference type="GO" id="GO:0005886">
    <property type="term" value="C:plasma membrane"/>
    <property type="evidence" value="ECO:0007669"/>
    <property type="project" value="UniProtKB-SubCell"/>
</dbReference>
<dbReference type="SUPFAM" id="SSF158472">
    <property type="entry name" value="HAMP domain-like"/>
    <property type="match status" value="1"/>
</dbReference>
<dbReference type="PANTHER" id="PTHR34220">
    <property type="entry name" value="SENSOR HISTIDINE KINASE YPDA"/>
    <property type="match status" value="1"/>
</dbReference>
<evidence type="ECO:0000256" key="1">
    <source>
        <dbReference type="ARBA" id="ARBA00004651"/>
    </source>
</evidence>
<keyword evidence="7" id="KW-0418">Kinase</keyword>
<accession>A0A1M7YD26</accession>
<dbReference type="EMBL" id="FRFD01000008">
    <property type="protein sequence ID" value="SHO50491.1"/>
    <property type="molecule type" value="Genomic_DNA"/>
</dbReference>
<reference evidence="14 15" key="1">
    <citation type="submission" date="2016-12" db="EMBL/GenBank/DDBJ databases">
        <authorList>
            <person name="Song W.-J."/>
            <person name="Kurnit D.M."/>
        </authorList>
    </citation>
    <scope>NUCLEOTIDE SEQUENCE [LARGE SCALE GENOMIC DNA]</scope>
    <source>
        <strain evidence="14 15">DSM 12503</strain>
    </source>
</reference>
<dbReference type="SMART" id="SM00304">
    <property type="entry name" value="HAMP"/>
    <property type="match status" value="1"/>
</dbReference>
<dbReference type="Proteomes" id="UP000184612">
    <property type="component" value="Unassembled WGS sequence"/>
</dbReference>
<dbReference type="InterPro" id="IPR050640">
    <property type="entry name" value="Bact_2-comp_sensor_kinase"/>
</dbReference>
<organism evidence="14 15">
    <name type="scientific">Anaerocolumna xylanovorans DSM 12503</name>
    <dbReference type="NCBI Taxonomy" id="1121345"/>
    <lineage>
        <taxon>Bacteria</taxon>
        <taxon>Bacillati</taxon>
        <taxon>Bacillota</taxon>
        <taxon>Clostridia</taxon>
        <taxon>Lachnospirales</taxon>
        <taxon>Lachnospiraceae</taxon>
        <taxon>Anaerocolumna</taxon>
    </lineage>
</organism>